<feature type="domain" description="PilY1 beta-propeller" evidence="7">
    <location>
        <begin position="712"/>
        <end position="1077"/>
    </location>
</feature>
<accession>A0A6V7DPA3</accession>
<sequence>MSVRRYKLRFIVFIAVVALCSYGIYVAFSAQGQGRLAQAPLNTQTTTRPAFIMAVDDSNSMGFEVLTAVGDLNLRWNNCSANFFSGSGVFFSGGTTCTTNVGGLVYLFPHADFDKAYGGGAIAPLDQFGFARSPVYNKTYFDPAVTYDPWRKADGTEEADAVITAARADPRSDKAVPYGVTYNLTQNRTSTSEGFYIPVNTVVPNLAGTGVRYRFNQNWSTAARTFDGNVGNANYAFDYFPATFYLPATSPAPAGYRIANVNRPVVVGGCGPGCDLRRYQIKPENYNDNISYNLAIQNFANWFQYHRNRTLAMIGSMTQSLISVNTMNIGYFTINARNNVTMYKMPDERASLYAAITTLTLNGGTPNRSAVSYLGEQFRRVDAGAPVISSCQKNAGMLFTDGYTNNTDDSSVANEDEPLGLPFADVYSGTIADIAASYYSGTATPLRTGGLFAAGNVKVPDECATLAPTSVEWKRLDCETDLHMNFYGITLGAQGRIYEVNAAATADPFLNPPNWSGFPNPSTVDDGTVVDELWHATINSRGGFVNAKTPDEVTAAMRTILNGVASGLTPSGTVALTGSRIGAGSFTVAPSYDALNNGTDWFGRLKAQRVASASDTGEVSYADLWEASAVIPAADARNIIYGTPTGAAVFNADNVSLSALCSNIISGLSNCTPVSIAAQLKVSAAQAVAYLRGDQTLEISNLTPLRSRTTRLGDIVNSSPVIEAATDDFGYRSMYDVTSGKFDPYNYAGYLLSKGSAGRSMVYAGANDGMLHGFNGRTGVEQFAYIPQSVLGHMGNLLFPYTTVKLNTQYAHRYYVDGPVVVSDVASAAGAWSTVLVGTTGAGGKSVFALDVSNPSGFNASRRLWEINDSNANLLLSANIGNVLGKPVIVPVRSSSGVVSWKAVFGNGYGSINGRAVLFVVDILSGRVNLLPAAESGVVAPNGLGNIVVIDRWAGSSLNTSNRDGFADTVYAADQLGAVWKFDLRNLATTAGAPELVATANTPLFVARDAQGTRQPILGGLLASAGAGGNVMLFFGTGAFSFEGDDLDSSSQTLYAVLDRGVAGTIQRGNLLQQSVVSSTQDSRVTTAVAMAAGRSGWYIDLPGVGERLVGTPAIANGIVFFPTFQPGSRDGCLPGGTNWLYGLDALSGAAQLSGVRAGAVTGDAYATGTGAVRLKTAGTGPVKDLSVITSSRATPLPPSASGGELSDALSKQCSMMIRGGDSQPLFIPRACGRQSWRQIK</sequence>
<keyword evidence="6" id="KW-0281">Fimbrium</keyword>
<organism evidence="8">
    <name type="scientific">Xanthomonas hortorum pv. pelargonii</name>
    <dbReference type="NCBI Taxonomy" id="453602"/>
    <lineage>
        <taxon>Bacteria</taxon>
        <taxon>Pseudomonadati</taxon>
        <taxon>Pseudomonadota</taxon>
        <taxon>Gammaproteobacteria</taxon>
        <taxon>Lysobacterales</taxon>
        <taxon>Lysobacteraceae</taxon>
        <taxon>Xanthomonas</taxon>
    </lineage>
</organism>
<comment type="similarity">
    <text evidence="2">Belongs to the PilY1 family.</text>
</comment>
<dbReference type="GO" id="GO:0009289">
    <property type="term" value="C:pilus"/>
    <property type="evidence" value="ECO:0007669"/>
    <property type="project" value="UniProtKB-SubCell"/>
</dbReference>
<reference evidence="10" key="2">
    <citation type="journal article" date="2020" name="Syst. Appl. Microbiol.">
        <title>Clarifying the taxonomy of the causal agent of bacterial leaf spot of lettuce through a polyphasic approach reveals that Xanthomonas cynarae Trebaol et al. 2000 emend. Timilsina et al. 2019 is a later heterotypic synonym of Xanthomonas hortorum Vauterin et al. 1995.</title>
        <authorList>
            <person name="Moriniere L."/>
            <person name="Burlet A."/>
            <person name="Rosenthal E.R."/>
            <person name="Nesme X."/>
            <person name="Portier P."/>
            <person name="Bull C.T."/>
            <person name="Lavire C."/>
            <person name="Fischer-Le Saux M."/>
            <person name="Bertolla F."/>
        </authorList>
    </citation>
    <scope>NUCLEOTIDE SEQUENCE [LARGE SCALE GENOMIC DNA]</scope>
    <source>
        <strain evidence="10">CFBP2533</strain>
    </source>
</reference>
<evidence type="ECO:0000259" key="7">
    <source>
        <dbReference type="Pfam" id="PF05567"/>
    </source>
</evidence>
<evidence type="ECO:0000256" key="3">
    <source>
        <dbReference type="ARBA" id="ARBA00022558"/>
    </source>
</evidence>
<keyword evidence="4" id="KW-0479">Metal-binding</keyword>
<reference evidence="9" key="1">
    <citation type="submission" date="2019-03" db="EMBL/GenBank/DDBJ databases">
        <authorList>
            <person name="Moriniere L."/>
            <person name="Burlet A."/>
            <person name="Rosenthal E."/>
            <person name="Portier P."/>
            <person name="Lavire C."/>
            <person name="Nesme X."/>
            <person name="Bull C.T."/>
            <person name="Le Saux M."/>
            <person name="Bertolla F."/>
        </authorList>
    </citation>
    <scope>NUCLEOTIDE SEQUENCE</scope>
    <source>
        <strain evidence="9">CFBP2533</strain>
    </source>
</reference>
<dbReference type="InterPro" id="IPR011047">
    <property type="entry name" value="Quinoprotein_ADH-like_sf"/>
</dbReference>
<dbReference type="EMBL" id="LR828261">
    <property type="protein sequence ID" value="CAD0338098.1"/>
    <property type="molecule type" value="Genomic_DNA"/>
</dbReference>
<evidence type="ECO:0000256" key="4">
    <source>
        <dbReference type="ARBA" id="ARBA00022723"/>
    </source>
</evidence>
<comment type="subcellular location">
    <subcellularLocation>
        <location evidence="1">Fimbrium</location>
    </subcellularLocation>
</comment>
<dbReference type="GO" id="GO:0046872">
    <property type="term" value="F:metal ion binding"/>
    <property type="evidence" value="ECO:0007669"/>
    <property type="project" value="UniProtKB-KW"/>
</dbReference>
<evidence type="ECO:0000313" key="9">
    <source>
        <dbReference type="EMBL" id="NMI24403.1"/>
    </source>
</evidence>
<dbReference type="EMBL" id="LR828261">
    <property type="protein sequence ID" value="CAD0338107.1"/>
    <property type="molecule type" value="Genomic_DNA"/>
</dbReference>
<reference evidence="8" key="4">
    <citation type="submission" date="2020-07" db="EMBL/GenBank/DDBJ databases">
        <authorList>
            <person name="Pothier F. J."/>
        </authorList>
    </citation>
    <scope>NUCLEOTIDE SEQUENCE</scope>
    <source>
        <strain evidence="8">CFBP 2533</strain>
    </source>
</reference>
<keyword evidence="3" id="KW-1029">Fimbrium biogenesis</keyword>
<gene>
    <name evidence="8" type="ORF">CFBP2533_25930</name>
    <name evidence="9" type="ORF">E1J24_21830</name>
</gene>
<evidence type="ECO:0000256" key="6">
    <source>
        <dbReference type="ARBA" id="ARBA00023263"/>
    </source>
</evidence>
<dbReference type="AlphaFoldDB" id="A0A6V7DPA3"/>
<dbReference type="EMBL" id="SMDX01000043">
    <property type="protein sequence ID" value="NMI24403.1"/>
    <property type="molecule type" value="Genomic_DNA"/>
</dbReference>
<dbReference type="InterPro" id="IPR008707">
    <property type="entry name" value="B-propeller_PilY1"/>
</dbReference>
<protein>
    <submittedName>
        <fullName evidence="9">Pilus assembly protein</fullName>
    </submittedName>
</protein>
<proteinExistence type="inferred from homology"/>
<evidence type="ECO:0000313" key="8">
    <source>
        <dbReference type="EMBL" id="CAD0338107.1"/>
    </source>
</evidence>
<evidence type="ECO:0000256" key="1">
    <source>
        <dbReference type="ARBA" id="ARBA00004561"/>
    </source>
</evidence>
<keyword evidence="5" id="KW-0106">Calcium</keyword>
<name>A0A6V7DPA3_9XANT</name>
<dbReference type="Pfam" id="PF05567">
    <property type="entry name" value="T4P_PilY1"/>
    <property type="match status" value="1"/>
</dbReference>
<dbReference type="Proteomes" id="UP000548771">
    <property type="component" value="Unassembled WGS sequence"/>
</dbReference>
<evidence type="ECO:0000313" key="10">
    <source>
        <dbReference type="Proteomes" id="UP000548771"/>
    </source>
</evidence>
<evidence type="ECO:0000256" key="2">
    <source>
        <dbReference type="ARBA" id="ARBA00008387"/>
    </source>
</evidence>
<dbReference type="SUPFAM" id="SSF50998">
    <property type="entry name" value="Quinoprotein alcohol dehydrogenase-like"/>
    <property type="match status" value="1"/>
</dbReference>
<evidence type="ECO:0000256" key="5">
    <source>
        <dbReference type="ARBA" id="ARBA00022837"/>
    </source>
</evidence>
<dbReference type="RefSeq" id="WP_168960004.1">
    <property type="nucleotide sequence ID" value="NZ_CP103838.1"/>
</dbReference>
<reference evidence="9" key="3">
    <citation type="journal article" date="2020" name="Syst. Appl. Microbiol.">
        <title>Clarifying the taxonomy of the causal agent of bacterial leaf spot of lettuce through a polyphasic approach reveals that Xanthomonas cynarae Trebaol et al. 2000 emend. Timilsina et al. 2019 is a later heterotypic synonym of Xanthomonas hortorum Vauterin et al. 1995.</title>
        <authorList>
            <person name="Moriniere L."/>
            <person name="Burlet A."/>
            <person name="Rosenthal E.R."/>
            <person name="Nesme X."/>
            <person name="Portier P."/>
            <person name="Bull C.T."/>
            <person name="Lavire C."/>
            <person name="Fischer-Le Saux M."/>
            <person name="Bertolla F."/>
        </authorList>
    </citation>
    <scope>NUCLEOTIDE SEQUENCE</scope>
    <source>
        <strain evidence="9">CFBP2533</strain>
    </source>
</reference>